<dbReference type="STRING" id="2025994.A0A2T3A989"/>
<dbReference type="OrthoDB" id="3363286at2759"/>
<protein>
    <submittedName>
        <fullName evidence="2">Uncharacterized protein</fullName>
    </submittedName>
</protein>
<reference evidence="2 3" key="1">
    <citation type="journal article" date="2018" name="Mycol. Prog.">
        <title>Coniella lustricola, a new species from submerged detritus.</title>
        <authorList>
            <person name="Raudabaugh D.B."/>
            <person name="Iturriaga T."/>
            <person name="Carver A."/>
            <person name="Mondo S."/>
            <person name="Pangilinan J."/>
            <person name="Lipzen A."/>
            <person name="He G."/>
            <person name="Amirebrahimi M."/>
            <person name="Grigoriev I.V."/>
            <person name="Miller A.N."/>
        </authorList>
    </citation>
    <scope>NUCLEOTIDE SEQUENCE [LARGE SCALE GENOMIC DNA]</scope>
    <source>
        <strain evidence="2 3">B22-T-1</strain>
    </source>
</reference>
<dbReference type="Proteomes" id="UP000241462">
    <property type="component" value="Unassembled WGS sequence"/>
</dbReference>
<evidence type="ECO:0000313" key="2">
    <source>
        <dbReference type="EMBL" id="PSR87098.1"/>
    </source>
</evidence>
<name>A0A2T3A989_9PEZI</name>
<dbReference type="InParanoid" id="A0A2T3A989"/>
<gene>
    <name evidence="2" type="ORF">BD289DRAFT_243718</name>
</gene>
<feature type="compositionally biased region" description="Polar residues" evidence="1">
    <location>
        <begin position="27"/>
        <end position="36"/>
    </location>
</feature>
<dbReference type="EMBL" id="KZ678433">
    <property type="protein sequence ID" value="PSR87098.1"/>
    <property type="molecule type" value="Genomic_DNA"/>
</dbReference>
<feature type="region of interest" description="Disordered" evidence="1">
    <location>
        <begin position="77"/>
        <end position="98"/>
    </location>
</feature>
<accession>A0A2T3A989</accession>
<evidence type="ECO:0000313" key="3">
    <source>
        <dbReference type="Proteomes" id="UP000241462"/>
    </source>
</evidence>
<dbReference type="AlphaFoldDB" id="A0A2T3A989"/>
<feature type="compositionally biased region" description="Low complexity" evidence="1">
    <location>
        <begin position="196"/>
        <end position="213"/>
    </location>
</feature>
<keyword evidence="3" id="KW-1185">Reference proteome</keyword>
<feature type="region of interest" description="Disordered" evidence="1">
    <location>
        <begin position="1"/>
        <end position="48"/>
    </location>
</feature>
<feature type="region of interest" description="Disordered" evidence="1">
    <location>
        <begin position="160"/>
        <end position="213"/>
    </location>
</feature>
<evidence type="ECO:0000256" key="1">
    <source>
        <dbReference type="SAM" id="MobiDB-lite"/>
    </source>
</evidence>
<proteinExistence type="predicted"/>
<organism evidence="2 3">
    <name type="scientific">Coniella lustricola</name>
    <dbReference type="NCBI Taxonomy" id="2025994"/>
    <lineage>
        <taxon>Eukaryota</taxon>
        <taxon>Fungi</taxon>
        <taxon>Dikarya</taxon>
        <taxon>Ascomycota</taxon>
        <taxon>Pezizomycotina</taxon>
        <taxon>Sordariomycetes</taxon>
        <taxon>Sordariomycetidae</taxon>
        <taxon>Diaporthales</taxon>
        <taxon>Schizoparmaceae</taxon>
        <taxon>Coniella</taxon>
    </lineage>
</organism>
<sequence length="397" mass="44856">MRFVALRSGSLGTRISRSCCSSRSHSTKAPKTTGKSSEPAAGPAHPLDNLGYDDWAEIDPKTKTIKTAAGALPISPLLNPDWRKARGRHRGKPPPNKEQYHRFQRQMENNPFAQMLASPVRSCHVTRTRLPQAFLQNFGLIKEPETERLWWIPASYQPSHPRTDAADAADAADGLEASEAETSMIENETTEAVENDSSLSSDSQTSTTSSSPQSVRFFAPAHTLARQDLLLAFFEKKSKYVSGWMRFAANPSISKVVRGATWRQDMDTVILDQMHRDIFSQLVYLSDMTDSKNRFYIIKDDMKTAQKPDEHRQTTCILSFDDDRELYDVTETGPDSASFLPVFNLPRLLGPENVEYLRNQIPSLRDFTTVRLRGKRTIKVTSKLWILQGYIYDYSEA</sequence>